<proteinExistence type="predicted"/>
<keyword evidence="1" id="KW-0812">Transmembrane</keyword>
<dbReference type="CDD" id="cd16935">
    <property type="entry name" value="HATPase_AgrC-ComD-like"/>
    <property type="match status" value="1"/>
</dbReference>
<feature type="transmembrane region" description="Helical" evidence="1">
    <location>
        <begin position="6"/>
        <end position="24"/>
    </location>
</feature>
<dbReference type="EMBL" id="RRCN01000001">
    <property type="protein sequence ID" value="RRJ67372.1"/>
    <property type="molecule type" value="Genomic_DNA"/>
</dbReference>
<dbReference type="AlphaFoldDB" id="A0A3P3UAJ8"/>
<feature type="domain" description="Sensor histidine kinase NatK-like C-terminal" evidence="2">
    <location>
        <begin position="327"/>
        <end position="425"/>
    </location>
</feature>
<accession>A0A3P3UAJ8</accession>
<dbReference type="SUPFAM" id="SSF55874">
    <property type="entry name" value="ATPase domain of HSP90 chaperone/DNA topoisomerase II/histidine kinase"/>
    <property type="match status" value="1"/>
</dbReference>
<feature type="transmembrane region" description="Helical" evidence="1">
    <location>
        <begin position="84"/>
        <end position="105"/>
    </location>
</feature>
<dbReference type="Proteomes" id="UP000267017">
    <property type="component" value="Unassembled WGS sequence"/>
</dbReference>
<evidence type="ECO:0000259" key="2">
    <source>
        <dbReference type="Pfam" id="PF14501"/>
    </source>
</evidence>
<organism evidence="3 4">
    <name type="scientific">Paenibacillus oralis</name>
    <dbReference type="NCBI Taxonomy" id="2490856"/>
    <lineage>
        <taxon>Bacteria</taxon>
        <taxon>Bacillati</taxon>
        <taxon>Bacillota</taxon>
        <taxon>Bacilli</taxon>
        <taxon>Bacillales</taxon>
        <taxon>Paenibacillaceae</taxon>
        <taxon>Paenibacillus</taxon>
    </lineage>
</organism>
<feature type="transmembrane region" description="Helical" evidence="1">
    <location>
        <begin position="59"/>
        <end position="77"/>
    </location>
</feature>
<dbReference type="Gene3D" id="3.30.565.10">
    <property type="entry name" value="Histidine kinase-like ATPase, C-terminal domain"/>
    <property type="match status" value="1"/>
</dbReference>
<gene>
    <name evidence="3" type="ORF">EHV15_03255</name>
</gene>
<feature type="transmembrane region" description="Helical" evidence="1">
    <location>
        <begin position="125"/>
        <end position="148"/>
    </location>
</feature>
<keyword evidence="1" id="KW-1133">Transmembrane helix</keyword>
<feature type="transmembrane region" description="Helical" evidence="1">
    <location>
        <begin position="160"/>
        <end position="180"/>
    </location>
</feature>
<sequence>MEPAFLLLNLGVVLVMAVQVNFYFNSVFGKERSKPTKKIYMLVFLLLDFLYMSDYFSSVWSSLLAVLVIFCLALGYEADFRLKILFSILYAVLLTMVNLICLFLLDPSVSMDMDRSELMGEPGQLLFAKSILLSCTIMFAVVQIIRFVAKRKSFPLNFRYYLLFLSVPVISIYQVNVMSAYSEKNIHYFLAVFGFVVLNVLVVHILDTVIARFQLLHENVQLQRQMDYQDANYEKTVHSFKKIKRILHDTNKQFLYVAECIERGKTAEASEHIRVTLNKIEDAYPRVNTGNLVIDALVTNALNIGQANGIRMDTELRLYDREVRIERYDLCVVLGNMLDNAVEASKKVKVAEDRHIRVHIRSSESALFIRIRNHVDREVNDLRSRKASPEYHGFGLTNIERICERYGGHMAIETEHRTFDNMVVLPFRIDDSRA</sequence>
<dbReference type="PANTHER" id="PTHR40448">
    <property type="entry name" value="TWO-COMPONENT SENSOR HISTIDINE KINASE"/>
    <property type="match status" value="1"/>
</dbReference>
<evidence type="ECO:0000313" key="3">
    <source>
        <dbReference type="EMBL" id="RRJ67372.1"/>
    </source>
</evidence>
<keyword evidence="1" id="KW-0472">Membrane</keyword>
<dbReference type="Pfam" id="PF14501">
    <property type="entry name" value="HATPase_c_5"/>
    <property type="match status" value="1"/>
</dbReference>
<comment type="caution">
    <text evidence="3">The sequence shown here is derived from an EMBL/GenBank/DDBJ whole genome shotgun (WGS) entry which is preliminary data.</text>
</comment>
<reference evidence="3 4" key="1">
    <citation type="submission" date="2018-11" db="EMBL/GenBank/DDBJ databases">
        <title>Genome sequencing of Paenibacillus sp. KCOM 3021 (= ChDC PVNT-B20).</title>
        <authorList>
            <person name="Kook J.-K."/>
            <person name="Park S.-N."/>
            <person name="Lim Y.K."/>
        </authorList>
    </citation>
    <scope>NUCLEOTIDE SEQUENCE [LARGE SCALE GENOMIC DNA]</scope>
    <source>
        <strain evidence="3 4">KCOM 3021</strain>
    </source>
</reference>
<feature type="transmembrane region" description="Helical" evidence="1">
    <location>
        <begin position="186"/>
        <end position="206"/>
    </location>
</feature>
<protein>
    <submittedName>
        <fullName evidence="3">GHKL domain-containing protein</fullName>
    </submittedName>
</protein>
<dbReference type="InterPro" id="IPR036890">
    <property type="entry name" value="HATPase_C_sf"/>
</dbReference>
<dbReference type="OrthoDB" id="3173688at2"/>
<keyword evidence="4" id="KW-1185">Reference proteome</keyword>
<dbReference type="PANTHER" id="PTHR40448:SF1">
    <property type="entry name" value="TWO-COMPONENT SENSOR HISTIDINE KINASE"/>
    <property type="match status" value="1"/>
</dbReference>
<evidence type="ECO:0000256" key="1">
    <source>
        <dbReference type="SAM" id="Phobius"/>
    </source>
</evidence>
<dbReference type="GO" id="GO:0042802">
    <property type="term" value="F:identical protein binding"/>
    <property type="evidence" value="ECO:0007669"/>
    <property type="project" value="TreeGrafter"/>
</dbReference>
<name>A0A3P3UAJ8_9BACL</name>
<evidence type="ECO:0000313" key="4">
    <source>
        <dbReference type="Proteomes" id="UP000267017"/>
    </source>
</evidence>
<dbReference type="InterPro" id="IPR032834">
    <property type="entry name" value="NatK-like_C"/>
</dbReference>